<sequence>MIIRDSGDSFVLIRQHDHAAVSAQLAQALAPELLPADKLRASVVYAAAHHDRGWIGLDETPIWNDAAGRPYAFEDYPLLPKIAFYRRGIDEVEAVSPYAGLLCSLFYHAFFEHLEGEACEEFKRTEEVRQRRLAMNLRADPERTRLDLLRLQLLDSLSLYVCLNEPGTAGEQEHPWYREGFSAADGLLPSGRRLRASWTDKQRLLLSERALQGETKVELRLKRVPKAHIAADGLDEAYRVSPLERAELLWSVPPA</sequence>
<organism evidence="1 2">
    <name type="scientific">Paenibacillus pasadenensis</name>
    <dbReference type="NCBI Taxonomy" id="217090"/>
    <lineage>
        <taxon>Bacteria</taxon>
        <taxon>Bacillati</taxon>
        <taxon>Bacillota</taxon>
        <taxon>Bacilli</taxon>
        <taxon>Bacillales</taxon>
        <taxon>Paenibacillaceae</taxon>
        <taxon>Paenibacillus</taxon>
    </lineage>
</organism>
<name>A0A2N5N4V8_9BACL</name>
<dbReference type="Proteomes" id="UP000234789">
    <property type="component" value="Unassembled WGS sequence"/>
</dbReference>
<evidence type="ECO:0000313" key="2">
    <source>
        <dbReference type="Proteomes" id="UP000234789"/>
    </source>
</evidence>
<dbReference type="Pfam" id="PF13030">
    <property type="entry name" value="DUF3891"/>
    <property type="match status" value="1"/>
</dbReference>
<proteinExistence type="predicted"/>
<comment type="caution">
    <text evidence="1">The sequence shown here is derived from an EMBL/GenBank/DDBJ whole genome shotgun (WGS) entry which is preliminary data.</text>
</comment>
<protein>
    <submittedName>
        <fullName evidence="1">Uncharacterized protein</fullName>
    </submittedName>
</protein>
<evidence type="ECO:0000313" key="1">
    <source>
        <dbReference type="EMBL" id="PLT45381.1"/>
    </source>
</evidence>
<dbReference type="InterPro" id="IPR024992">
    <property type="entry name" value="DUF3891"/>
</dbReference>
<dbReference type="OrthoDB" id="190426at2"/>
<reference evidence="1 2" key="1">
    <citation type="submission" date="2017-05" db="EMBL/GenBank/DDBJ databases">
        <title>Functional genome analysis of Paenibacillus pasadenensis strain R16: insights on endophytic life style and antifungal activity.</title>
        <authorList>
            <person name="Passera A."/>
            <person name="Marcolungo L."/>
            <person name="Casati P."/>
            <person name="Brasca M."/>
            <person name="Quaglino F."/>
            <person name="Delledonne M."/>
        </authorList>
    </citation>
    <scope>NUCLEOTIDE SEQUENCE [LARGE SCALE GENOMIC DNA]</scope>
    <source>
        <strain evidence="1 2">R16</strain>
    </source>
</reference>
<dbReference type="RefSeq" id="WP_028599538.1">
    <property type="nucleotide sequence ID" value="NZ_BIMM01000002.1"/>
</dbReference>
<dbReference type="EMBL" id="NFEZ01000004">
    <property type="protein sequence ID" value="PLT45381.1"/>
    <property type="molecule type" value="Genomic_DNA"/>
</dbReference>
<dbReference type="AlphaFoldDB" id="A0A2N5N4V8"/>
<keyword evidence="2" id="KW-1185">Reference proteome</keyword>
<gene>
    <name evidence="1" type="ORF">B8V81_3812</name>
</gene>
<accession>A0A2N5N4V8</accession>